<dbReference type="SUPFAM" id="SSF56112">
    <property type="entry name" value="Protein kinase-like (PK-like)"/>
    <property type="match status" value="1"/>
</dbReference>
<sequence length="259" mass="29779">MSQPRATLAAGVARPAGPVPTHPLEDANAEARQFAQKVSEEAIWLTSQRFLEPHFPYPTEKPLVWVKFGEEERQAEADMQSLAWQWVRSERQAKRCSPGIHIPEVFKTFSRNETTFIIMELLDATVLSKSVFARPTGSLHPVEQCYDLIAEGIQVLRRIPVPADATPGPYTPDRRLRIIRHPLFKEQRASMVYQNVDELEQHINKLIPIVFRRGGAPTVELERELVFTYSDFNDENFMFNTDSDGRLRLYIIDFEHASF</sequence>
<comment type="caution">
    <text evidence="3">The sequence shown here is derived from an EMBL/GenBank/DDBJ whole genome shotgun (WGS) entry which is preliminary data.</text>
</comment>
<dbReference type="AlphaFoldDB" id="A0AAN6VE03"/>
<keyword evidence="4" id="KW-1185">Reference proteome</keyword>
<protein>
    <recommendedName>
        <fullName evidence="2">Aminoglycoside phosphotransferase domain-containing protein</fullName>
    </recommendedName>
</protein>
<proteinExistence type="predicted"/>
<dbReference type="Pfam" id="PF01636">
    <property type="entry name" value="APH"/>
    <property type="match status" value="1"/>
</dbReference>
<feature type="domain" description="Aminoglycoside phosphotransferase" evidence="2">
    <location>
        <begin position="98"/>
        <end position="258"/>
    </location>
</feature>
<evidence type="ECO:0000313" key="4">
    <source>
        <dbReference type="Proteomes" id="UP001302745"/>
    </source>
</evidence>
<accession>A0AAN6VE03</accession>
<gene>
    <name evidence="3" type="ORF">C8A00DRAFT_19451</name>
</gene>
<feature type="non-terminal residue" evidence="3">
    <location>
        <position position="259"/>
    </location>
</feature>
<reference evidence="3" key="2">
    <citation type="submission" date="2023-05" db="EMBL/GenBank/DDBJ databases">
        <authorList>
            <consortium name="Lawrence Berkeley National Laboratory"/>
            <person name="Steindorff A."/>
            <person name="Hensen N."/>
            <person name="Bonometti L."/>
            <person name="Westerberg I."/>
            <person name="Brannstrom I.O."/>
            <person name="Guillou S."/>
            <person name="Cros-Aarteil S."/>
            <person name="Calhoun S."/>
            <person name="Haridas S."/>
            <person name="Kuo A."/>
            <person name="Mondo S."/>
            <person name="Pangilinan J."/>
            <person name="Riley R."/>
            <person name="Labutti K."/>
            <person name="Andreopoulos B."/>
            <person name="Lipzen A."/>
            <person name="Chen C."/>
            <person name="Yanf M."/>
            <person name="Daum C."/>
            <person name="Ng V."/>
            <person name="Clum A."/>
            <person name="Ohm R."/>
            <person name="Martin F."/>
            <person name="Silar P."/>
            <person name="Natvig D."/>
            <person name="Lalanne C."/>
            <person name="Gautier V."/>
            <person name="Ament-Velasquez S.L."/>
            <person name="Kruys A."/>
            <person name="Hutchinson M.I."/>
            <person name="Powell A.J."/>
            <person name="Barry K."/>
            <person name="Miller A.N."/>
            <person name="Grigoriev I.V."/>
            <person name="Debuchy R."/>
            <person name="Gladieux P."/>
            <person name="Thoren M.H."/>
            <person name="Johannesson H."/>
        </authorList>
    </citation>
    <scope>NUCLEOTIDE SEQUENCE</scope>
    <source>
        <strain evidence="3">CBS 538.74</strain>
    </source>
</reference>
<dbReference type="InterPro" id="IPR002575">
    <property type="entry name" value="Aminoglycoside_PTrfase"/>
</dbReference>
<evidence type="ECO:0000259" key="2">
    <source>
        <dbReference type="Pfam" id="PF01636"/>
    </source>
</evidence>
<organism evidence="3 4">
    <name type="scientific">Chaetomidium leptoderma</name>
    <dbReference type="NCBI Taxonomy" id="669021"/>
    <lineage>
        <taxon>Eukaryota</taxon>
        <taxon>Fungi</taxon>
        <taxon>Dikarya</taxon>
        <taxon>Ascomycota</taxon>
        <taxon>Pezizomycotina</taxon>
        <taxon>Sordariomycetes</taxon>
        <taxon>Sordariomycetidae</taxon>
        <taxon>Sordariales</taxon>
        <taxon>Chaetomiaceae</taxon>
        <taxon>Chaetomidium</taxon>
    </lineage>
</organism>
<reference evidence="3" key="1">
    <citation type="journal article" date="2023" name="Mol. Phylogenet. Evol.">
        <title>Genome-scale phylogeny and comparative genomics of the fungal order Sordariales.</title>
        <authorList>
            <person name="Hensen N."/>
            <person name="Bonometti L."/>
            <person name="Westerberg I."/>
            <person name="Brannstrom I.O."/>
            <person name="Guillou S."/>
            <person name="Cros-Aarteil S."/>
            <person name="Calhoun S."/>
            <person name="Haridas S."/>
            <person name="Kuo A."/>
            <person name="Mondo S."/>
            <person name="Pangilinan J."/>
            <person name="Riley R."/>
            <person name="LaButti K."/>
            <person name="Andreopoulos B."/>
            <person name="Lipzen A."/>
            <person name="Chen C."/>
            <person name="Yan M."/>
            <person name="Daum C."/>
            <person name="Ng V."/>
            <person name="Clum A."/>
            <person name="Steindorff A."/>
            <person name="Ohm R.A."/>
            <person name="Martin F."/>
            <person name="Silar P."/>
            <person name="Natvig D.O."/>
            <person name="Lalanne C."/>
            <person name="Gautier V."/>
            <person name="Ament-Velasquez S.L."/>
            <person name="Kruys A."/>
            <person name="Hutchinson M.I."/>
            <person name="Powell A.J."/>
            <person name="Barry K."/>
            <person name="Miller A.N."/>
            <person name="Grigoriev I.V."/>
            <person name="Debuchy R."/>
            <person name="Gladieux P."/>
            <person name="Hiltunen Thoren M."/>
            <person name="Johannesson H."/>
        </authorList>
    </citation>
    <scope>NUCLEOTIDE SEQUENCE</scope>
    <source>
        <strain evidence="3">CBS 538.74</strain>
    </source>
</reference>
<dbReference type="Proteomes" id="UP001302745">
    <property type="component" value="Unassembled WGS sequence"/>
</dbReference>
<dbReference type="EMBL" id="MU857263">
    <property type="protein sequence ID" value="KAK4148770.1"/>
    <property type="molecule type" value="Genomic_DNA"/>
</dbReference>
<evidence type="ECO:0000256" key="1">
    <source>
        <dbReference type="SAM" id="MobiDB-lite"/>
    </source>
</evidence>
<name>A0AAN6VE03_9PEZI</name>
<feature type="region of interest" description="Disordered" evidence="1">
    <location>
        <begin position="1"/>
        <end position="24"/>
    </location>
</feature>
<evidence type="ECO:0000313" key="3">
    <source>
        <dbReference type="EMBL" id="KAK4148770.1"/>
    </source>
</evidence>
<dbReference type="InterPro" id="IPR011009">
    <property type="entry name" value="Kinase-like_dom_sf"/>
</dbReference>